<evidence type="ECO:0000313" key="2">
    <source>
        <dbReference type="WBParaSite" id="nRc.2.0.1.t31795-RA"/>
    </source>
</evidence>
<proteinExistence type="predicted"/>
<organism evidence="1 2">
    <name type="scientific">Romanomermis culicivorax</name>
    <name type="common">Nematode worm</name>
    <dbReference type="NCBI Taxonomy" id="13658"/>
    <lineage>
        <taxon>Eukaryota</taxon>
        <taxon>Metazoa</taxon>
        <taxon>Ecdysozoa</taxon>
        <taxon>Nematoda</taxon>
        <taxon>Enoplea</taxon>
        <taxon>Dorylaimia</taxon>
        <taxon>Mermithida</taxon>
        <taxon>Mermithoidea</taxon>
        <taxon>Mermithidae</taxon>
        <taxon>Romanomermis</taxon>
    </lineage>
</organism>
<sequence length="83" mass="8691">MEALKNPLKPVFKVLLPPPTGPMDMEPATLSSMALLPTATLLPPTAPMSTMATTVTHTMLLPPTALMSVQTTTPAQPPLVVTT</sequence>
<accession>A0A915K0R0</accession>
<dbReference type="WBParaSite" id="nRc.2.0.1.t31795-RA">
    <property type="protein sequence ID" value="nRc.2.0.1.t31795-RA"/>
    <property type="gene ID" value="nRc.2.0.1.g31795"/>
</dbReference>
<dbReference type="AlphaFoldDB" id="A0A915K0R0"/>
<keyword evidence="1" id="KW-1185">Reference proteome</keyword>
<reference evidence="2" key="1">
    <citation type="submission" date="2022-11" db="UniProtKB">
        <authorList>
            <consortium name="WormBaseParasite"/>
        </authorList>
    </citation>
    <scope>IDENTIFICATION</scope>
</reference>
<dbReference type="Proteomes" id="UP000887565">
    <property type="component" value="Unplaced"/>
</dbReference>
<evidence type="ECO:0000313" key="1">
    <source>
        <dbReference type="Proteomes" id="UP000887565"/>
    </source>
</evidence>
<protein>
    <submittedName>
        <fullName evidence="2">Uncharacterized protein</fullName>
    </submittedName>
</protein>
<name>A0A915K0R0_ROMCU</name>